<evidence type="ECO:0000256" key="1">
    <source>
        <dbReference type="ARBA" id="ARBA00023015"/>
    </source>
</evidence>
<keyword evidence="3" id="KW-0804">Transcription</keyword>
<dbReference type="Gene3D" id="1.10.10.10">
    <property type="entry name" value="Winged helix-like DNA-binding domain superfamily/Winged helix DNA-binding domain"/>
    <property type="match status" value="1"/>
</dbReference>
<protein>
    <submittedName>
        <fullName evidence="5">Helix-turn-helix transcriptional regulator</fullName>
    </submittedName>
</protein>
<evidence type="ECO:0000313" key="6">
    <source>
        <dbReference type="Proteomes" id="UP000515913"/>
    </source>
</evidence>
<evidence type="ECO:0000256" key="2">
    <source>
        <dbReference type="ARBA" id="ARBA00023125"/>
    </source>
</evidence>
<evidence type="ECO:0000256" key="3">
    <source>
        <dbReference type="ARBA" id="ARBA00023163"/>
    </source>
</evidence>
<dbReference type="EMBL" id="CP060637">
    <property type="protein sequence ID" value="QNM14563.1"/>
    <property type="molecule type" value="Genomic_DNA"/>
</dbReference>
<sequence length="142" mass="16691">MKKKYEIPCNIAQTLNIIGDRWTLLIVHEIFLGKKTYKELEEKLTGIATNLLSSRLKELEENGIIKAEVYQERPLRYCYSITDKGKGLREVFNAIILWGHEHLEVCFKKIVDKNTGDEVELRYYNPKTKKVLDYKDVEIKEV</sequence>
<organism evidence="5 6">
    <name type="scientific">Fusobacterium hominis</name>
    <dbReference type="NCBI Taxonomy" id="2764326"/>
    <lineage>
        <taxon>Bacteria</taxon>
        <taxon>Fusobacteriati</taxon>
        <taxon>Fusobacteriota</taxon>
        <taxon>Fusobacteriia</taxon>
        <taxon>Fusobacteriales</taxon>
        <taxon>Fusobacteriaceae</taxon>
        <taxon>Fusobacterium</taxon>
    </lineage>
</organism>
<name>A0A7G9GUT1_9FUSO</name>
<evidence type="ECO:0000313" key="5">
    <source>
        <dbReference type="EMBL" id="QNM14563.1"/>
    </source>
</evidence>
<dbReference type="InterPro" id="IPR036388">
    <property type="entry name" value="WH-like_DNA-bd_sf"/>
</dbReference>
<feature type="domain" description="HTH hxlR-type" evidence="4">
    <location>
        <begin position="9"/>
        <end position="107"/>
    </location>
</feature>
<keyword evidence="6" id="KW-1185">Reference proteome</keyword>
<dbReference type="CDD" id="cd00090">
    <property type="entry name" value="HTH_ARSR"/>
    <property type="match status" value="1"/>
</dbReference>
<dbReference type="InterPro" id="IPR036390">
    <property type="entry name" value="WH_DNA-bd_sf"/>
</dbReference>
<keyword evidence="2" id="KW-0238">DNA-binding</keyword>
<dbReference type="InterPro" id="IPR011991">
    <property type="entry name" value="ArsR-like_HTH"/>
</dbReference>
<keyword evidence="1" id="KW-0805">Transcription regulation</keyword>
<dbReference type="Proteomes" id="UP000515913">
    <property type="component" value="Chromosome"/>
</dbReference>
<dbReference type="InterPro" id="IPR002577">
    <property type="entry name" value="HTH_HxlR"/>
</dbReference>
<dbReference type="AlphaFoldDB" id="A0A7G9GUT1"/>
<dbReference type="Pfam" id="PF01638">
    <property type="entry name" value="HxlR"/>
    <property type="match status" value="1"/>
</dbReference>
<gene>
    <name evidence="5" type="ORF">H9Q81_06120</name>
</gene>
<dbReference type="GO" id="GO:0003677">
    <property type="term" value="F:DNA binding"/>
    <property type="evidence" value="ECO:0007669"/>
    <property type="project" value="UniProtKB-KW"/>
</dbReference>
<dbReference type="PANTHER" id="PTHR33204">
    <property type="entry name" value="TRANSCRIPTIONAL REGULATOR, MARR FAMILY"/>
    <property type="match status" value="1"/>
</dbReference>
<dbReference type="KEGG" id="fho:H9Q81_06120"/>
<dbReference type="RefSeq" id="WP_187422649.1">
    <property type="nucleotide sequence ID" value="NZ_CP060637.1"/>
</dbReference>
<dbReference type="SUPFAM" id="SSF46785">
    <property type="entry name" value="Winged helix' DNA-binding domain"/>
    <property type="match status" value="1"/>
</dbReference>
<accession>A0A7G9GUT1</accession>
<reference evidence="5 6" key="1">
    <citation type="submission" date="2020-08" db="EMBL/GenBank/DDBJ databases">
        <authorList>
            <person name="Liu C."/>
            <person name="Sun Q."/>
        </authorList>
    </citation>
    <scope>NUCLEOTIDE SEQUENCE [LARGE SCALE GENOMIC DNA]</scope>
    <source>
        <strain evidence="5 6">NSJ-57</strain>
    </source>
</reference>
<proteinExistence type="predicted"/>
<dbReference type="PROSITE" id="PS51118">
    <property type="entry name" value="HTH_HXLR"/>
    <property type="match status" value="1"/>
</dbReference>
<evidence type="ECO:0000259" key="4">
    <source>
        <dbReference type="PROSITE" id="PS51118"/>
    </source>
</evidence>
<dbReference type="PANTHER" id="PTHR33204:SF18">
    <property type="entry name" value="TRANSCRIPTIONAL REGULATORY PROTEIN"/>
    <property type="match status" value="1"/>
</dbReference>